<keyword evidence="4" id="KW-1185">Reference proteome</keyword>
<sequence>MPDQTLVARTAIMGLFAEKGHLRLAKKIFDTMFLRDTIAWNAMVAANARSGHATASLDLFHRMAVEGYNREELAFVSVLASCAQMGALERARGYFVSMEFDHGQAPELEHYSCIVDVLARLGYLRQARELLSTMPFVPNDSSYKAVLSACRIQHNVRHASGILRECHTNHWDTAAPLVLFSNAARSD</sequence>
<dbReference type="InterPro" id="IPR002885">
    <property type="entry name" value="PPR_rpt"/>
</dbReference>
<dbReference type="InterPro" id="IPR046960">
    <property type="entry name" value="PPR_At4g14850-like_plant"/>
</dbReference>
<protein>
    <recommendedName>
        <fullName evidence="5">Pentacotripeptide-repeat region of PRORP domain-containing protein</fullName>
    </recommendedName>
</protein>
<dbReference type="EMBL" id="GL377568">
    <property type="protein sequence ID" value="EFJ35128.1"/>
    <property type="molecule type" value="Genomic_DNA"/>
</dbReference>
<feature type="repeat" description="PPR" evidence="2">
    <location>
        <begin position="36"/>
        <end position="70"/>
    </location>
</feature>
<dbReference type="KEGG" id="smo:SELMODRAFT_80739"/>
<dbReference type="Gramene" id="EFJ35128">
    <property type="protein sequence ID" value="EFJ35128"/>
    <property type="gene ID" value="SELMODRAFT_80739"/>
</dbReference>
<gene>
    <name evidence="3" type="ORF">SELMODRAFT_80739</name>
</gene>
<dbReference type="InterPro" id="IPR011990">
    <property type="entry name" value="TPR-like_helical_dom_sf"/>
</dbReference>
<dbReference type="AlphaFoldDB" id="D8QY27"/>
<keyword evidence="1" id="KW-0677">Repeat</keyword>
<dbReference type="Pfam" id="PF01535">
    <property type="entry name" value="PPR"/>
    <property type="match status" value="2"/>
</dbReference>
<dbReference type="OrthoDB" id="411857at2759"/>
<evidence type="ECO:0008006" key="5">
    <source>
        <dbReference type="Google" id="ProtNLM"/>
    </source>
</evidence>
<dbReference type="GO" id="GO:0009451">
    <property type="term" value="P:RNA modification"/>
    <property type="evidence" value="ECO:0007669"/>
    <property type="project" value="InterPro"/>
</dbReference>
<dbReference type="Proteomes" id="UP000001514">
    <property type="component" value="Unassembled WGS sequence"/>
</dbReference>
<evidence type="ECO:0000256" key="1">
    <source>
        <dbReference type="ARBA" id="ARBA00022737"/>
    </source>
</evidence>
<evidence type="ECO:0000313" key="3">
    <source>
        <dbReference type="EMBL" id="EFJ35128.1"/>
    </source>
</evidence>
<name>D8QY27_SELML</name>
<dbReference type="Gene3D" id="1.25.40.10">
    <property type="entry name" value="Tetratricopeptide repeat domain"/>
    <property type="match status" value="1"/>
</dbReference>
<dbReference type="GO" id="GO:0003723">
    <property type="term" value="F:RNA binding"/>
    <property type="evidence" value="ECO:0007669"/>
    <property type="project" value="InterPro"/>
</dbReference>
<dbReference type="PANTHER" id="PTHR47926">
    <property type="entry name" value="PENTATRICOPEPTIDE REPEAT-CONTAINING PROTEIN"/>
    <property type="match status" value="1"/>
</dbReference>
<dbReference type="PROSITE" id="PS51375">
    <property type="entry name" value="PPR"/>
    <property type="match status" value="1"/>
</dbReference>
<dbReference type="InParanoid" id="D8QY27"/>
<reference evidence="3 4" key="1">
    <citation type="journal article" date="2011" name="Science">
        <title>The Selaginella genome identifies genetic changes associated with the evolution of vascular plants.</title>
        <authorList>
            <person name="Banks J.A."/>
            <person name="Nishiyama T."/>
            <person name="Hasebe M."/>
            <person name="Bowman J.L."/>
            <person name="Gribskov M."/>
            <person name="dePamphilis C."/>
            <person name="Albert V.A."/>
            <person name="Aono N."/>
            <person name="Aoyama T."/>
            <person name="Ambrose B.A."/>
            <person name="Ashton N.W."/>
            <person name="Axtell M.J."/>
            <person name="Barker E."/>
            <person name="Barker M.S."/>
            <person name="Bennetzen J.L."/>
            <person name="Bonawitz N.D."/>
            <person name="Chapple C."/>
            <person name="Cheng C."/>
            <person name="Correa L.G."/>
            <person name="Dacre M."/>
            <person name="DeBarry J."/>
            <person name="Dreyer I."/>
            <person name="Elias M."/>
            <person name="Engstrom E.M."/>
            <person name="Estelle M."/>
            <person name="Feng L."/>
            <person name="Finet C."/>
            <person name="Floyd S.K."/>
            <person name="Frommer W.B."/>
            <person name="Fujita T."/>
            <person name="Gramzow L."/>
            <person name="Gutensohn M."/>
            <person name="Harholt J."/>
            <person name="Hattori M."/>
            <person name="Heyl A."/>
            <person name="Hirai T."/>
            <person name="Hiwatashi Y."/>
            <person name="Ishikawa M."/>
            <person name="Iwata M."/>
            <person name="Karol K.G."/>
            <person name="Koehler B."/>
            <person name="Kolukisaoglu U."/>
            <person name="Kubo M."/>
            <person name="Kurata T."/>
            <person name="Lalonde S."/>
            <person name="Li K."/>
            <person name="Li Y."/>
            <person name="Litt A."/>
            <person name="Lyons E."/>
            <person name="Manning G."/>
            <person name="Maruyama T."/>
            <person name="Michael T.P."/>
            <person name="Mikami K."/>
            <person name="Miyazaki S."/>
            <person name="Morinaga S."/>
            <person name="Murata T."/>
            <person name="Mueller-Roeber B."/>
            <person name="Nelson D.R."/>
            <person name="Obara M."/>
            <person name="Oguri Y."/>
            <person name="Olmstead R.G."/>
            <person name="Onodera N."/>
            <person name="Petersen B.L."/>
            <person name="Pils B."/>
            <person name="Prigge M."/>
            <person name="Rensing S.A."/>
            <person name="Riano-Pachon D.M."/>
            <person name="Roberts A.W."/>
            <person name="Sato Y."/>
            <person name="Scheller H.V."/>
            <person name="Schulz B."/>
            <person name="Schulz C."/>
            <person name="Shakirov E.V."/>
            <person name="Shibagaki N."/>
            <person name="Shinohara N."/>
            <person name="Shippen D.E."/>
            <person name="Soerensen I."/>
            <person name="Sotooka R."/>
            <person name="Sugimoto N."/>
            <person name="Sugita M."/>
            <person name="Sumikawa N."/>
            <person name="Tanurdzic M."/>
            <person name="Theissen G."/>
            <person name="Ulvskov P."/>
            <person name="Wakazuki S."/>
            <person name="Weng J.K."/>
            <person name="Willats W.W."/>
            <person name="Wipf D."/>
            <person name="Wolf P.G."/>
            <person name="Yang L."/>
            <person name="Zimmer A.D."/>
            <person name="Zhu Q."/>
            <person name="Mitros T."/>
            <person name="Hellsten U."/>
            <person name="Loque D."/>
            <person name="Otillar R."/>
            <person name="Salamov A."/>
            <person name="Schmutz J."/>
            <person name="Shapiro H."/>
            <person name="Lindquist E."/>
            <person name="Lucas S."/>
            <person name="Rokhsar D."/>
            <person name="Grigoriev I.V."/>
        </authorList>
    </citation>
    <scope>NUCLEOTIDE SEQUENCE [LARGE SCALE GENOMIC DNA]</scope>
</reference>
<dbReference type="eggNOG" id="KOG4197">
    <property type="taxonomic scope" value="Eukaryota"/>
</dbReference>
<evidence type="ECO:0000313" key="4">
    <source>
        <dbReference type="Proteomes" id="UP000001514"/>
    </source>
</evidence>
<dbReference type="STRING" id="88036.D8QY27"/>
<organism evidence="4">
    <name type="scientific">Selaginella moellendorffii</name>
    <name type="common">Spikemoss</name>
    <dbReference type="NCBI Taxonomy" id="88036"/>
    <lineage>
        <taxon>Eukaryota</taxon>
        <taxon>Viridiplantae</taxon>
        <taxon>Streptophyta</taxon>
        <taxon>Embryophyta</taxon>
        <taxon>Tracheophyta</taxon>
        <taxon>Lycopodiopsida</taxon>
        <taxon>Selaginellales</taxon>
        <taxon>Selaginellaceae</taxon>
        <taxon>Selaginella</taxon>
    </lineage>
</organism>
<accession>D8QY27</accession>
<dbReference type="HOGENOM" id="CLU_002706_0_0_1"/>
<proteinExistence type="predicted"/>
<evidence type="ECO:0000256" key="2">
    <source>
        <dbReference type="PROSITE-ProRule" id="PRU00708"/>
    </source>
</evidence>